<dbReference type="Proteomes" id="UP001634394">
    <property type="component" value="Unassembled WGS sequence"/>
</dbReference>
<accession>A0ABD3W1B0</accession>
<organism evidence="1 2">
    <name type="scientific">Sinanodonta woodiana</name>
    <name type="common">Chinese pond mussel</name>
    <name type="synonym">Anodonta woodiana</name>
    <dbReference type="NCBI Taxonomy" id="1069815"/>
    <lineage>
        <taxon>Eukaryota</taxon>
        <taxon>Metazoa</taxon>
        <taxon>Spiralia</taxon>
        <taxon>Lophotrochozoa</taxon>
        <taxon>Mollusca</taxon>
        <taxon>Bivalvia</taxon>
        <taxon>Autobranchia</taxon>
        <taxon>Heteroconchia</taxon>
        <taxon>Palaeoheterodonta</taxon>
        <taxon>Unionida</taxon>
        <taxon>Unionoidea</taxon>
        <taxon>Unionidae</taxon>
        <taxon>Unioninae</taxon>
        <taxon>Sinanodonta</taxon>
    </lineage>
</organism>
<gene>
    <name evidence="1" type="ORF">ACJMK2_043945</name>
</gene>
<sequence length="87" mass="10202">MMPYLQEDFMDVLVGVQKVLETLHENVLFSTIHYHKDTIQSLKELVYVIPHDQISQLQETGMSWRAIATLSVSERTLRRHRLRIGLP</sequence>
<comment type="caution">
    <text evidence="1">The sequence shown here is derived from an EMBL/GenBank/DDBJ whole genome shotgun (WGS) entry which is preliminary data.</text>
</comment>
<evidence type="ECO:0000313" key="1">
    <source>
        <dbReference type="EMBL" id="KAL3866663.1"/>
    </source>
</evidence>
<proteinExistence type="predicted"/>
<name>A0ABD3W1B0_SINWO</name>
<protein>
    <submittedName>
        <fullName evidence="1">Uncharacterized protein</fullName>
    </submittedName>
</protein>
<dbReference type="AlphaFoldDB" id="A0ABD3W1B0"/>
<dbReference type="EMBL" id="JBJQND010000009">
    <property type="protein sequence ID" value="KAL3866663.1"/>
    <property type="molecule type" value="Genomic_DNA"/>
</dbReference>
<evidence type="ECO:0000313" key="2">
    <source>
        <dbReference type="Proteomes" id="UP001634394"/>
    </source>
</evidence>
<keyword evidence="2" id="KW-1185">Reference proteome</keyword>
<reference evidence="1 2" key="1">
    <citation type="submission" date="2024-11" db="EMBL/GenBank/DDBJ databases">
        <title>Chromosome-level genome assembly of the freshwater bivalve Anodonta woodiana.</title>
        <authorList>
            <person name="Chen X."/>
        </authorList>
    </citation>
    <scope>NUCLEOTIDE SEQUENCE [LARGE SCALE GENOMIC DNA]</scope>
    <source>
        <strain evidence="1">MN2024</strain>
        <tissue evidence="1">Gills</tissue>
    </source>
</reference>